<organism evidence="5 6">
    <name type="scientific">Cytobacillus stercorigallinarum</name>
    <dbReference type="NCBI Taxonomy" id="2762240"/>
    <lineage>
        <taxon>Bacteria</taxon>
        <taxon>Bacillati</taxon>
        <taxon>Bacillota</taxon>
        <taxon>Bacilli</taxon>
        <taxon>Bacillales</taxon>
        <taxon>Bacillaceae</taxon>
        <taxon>Cytobacillus</taxon>
    </lineage>
</organism>
<protein>
    <submittedName>
        <fullName evidence="5">Sigma-70 family RNA polymerase sigma factor</fullName>
    </submittedName>
</protein>
<evidence type="ECO:0000256" key="3">
    <source>
        <dbReference type="ARBA" id="ARBA00023163"/>
    </source>
</evidence>
<keyword evidence="3" id="KW-0804">Transcription</keyword>
<keyword evidence="2" id="KW-0731">Sigma factor</keyword>
<name>A0ABR8QRV5_9BACI</name>
<sequence>MSDKLETVYAKYLDNNTDNVDNIINSLISLYSKELMNFCFTYVKDWKITEDIVQEVFIKAYKKIEQLNNIKNVRVWLYSICANHCKDYLRKAETKKLFLLML</sequence>
<evidence type="ECO:0000259" key="4">
    <source>
        <dbReference type="Pfam" id="PF04542"/>
    </source>
</evidence>
<accession>A0ABR8QRV5</accession>
<proteinExistence type="predicted"/>
<dbReference type="InterPro" id="IPR039425">
    <property type="entry name" value="RNA_pol_sigma-70-like"/>
</dbReference>
<dbReference type="Pfam" id="PF04542">
    <property type="entry name" value="Sigma70_r2"/>
    <property type="match status" value="1"/>
</dbReference>
<evidence type="ECO:0000256" key="1">
    <source>
        <dbReference type="ARBA" id="ARBA00023015"/>
    </source>
</evidence>
<dbReference type="PANTHER" id="PTHR43133:SF60">
    <property type="entry name" value="RNA POLYMERASE SIGMA FACTOR SIGV"/>
    <property type="match status" value="1"/>
</dbReference>
<dbReference type="InterPro" id="IPR013325">
    <property type="entry name" value="RNA_pol_sigma_r2"/>
</dbReference>
<dbReference type="InterPro" id="IPR014284">
    <property type="entry name" value="RNA_pol_sigma-70_dom"/>
</dbReference>
<feature type="domain" description="RNA polymerase sigma-70 region 2" evidence="4">
    <location>
        <begin position="27"/>
        <end position="92"/>
    </location>
</feature>
<gene>
    <name evidence="5" type="ORF">H9655_14705</name>
</gene>
<comment type="caution">
    <text evidence="5">The sequence shown here is derived from an EMBL/GenBank/DDBJ whole genome shotgun (WGS) entry which is preliminary data.</text>
</comment>
<dbReference type="Proteomes" id="UP000657931">
    <property type="component" value="Unassembled WGS sequence"/>
</dbReference>
<dbReference type="NCBIfam" id="TIGR02937">
    <property type="entry name" value="sigma70-ECF"/>
    <property type="match status" value="1"/>
</dbReference>
<dbReference type="RefSeq" id="WP_191815305.1">
    <property type="nucleotide sequence ID" value="NZ_JACSQT010000007.1"/>
</dbReference>
<dbReference type="EMBL" id="JACSQT010000007">
    <property type="protein sequence ID" value="MBD7938282.1"/>
    <property type="molecule type" value="Genomic_DNA"/>
</dbReference>
<evidence type="ECO:0000313" key="6">
    <source>
        <dbReference type="Proteomes" id="UP000657931"/>
    </source>
</evidence>
<dbReference type="SUPFAM" id="SSF88946">
    <property type="entry name" value="Sigma2 domain of RNA polymerase sigma factors"/>
    <property type="match status" value="1"/>
</dbReference>
<keyword evidence="6" id="KW-1185">Reference proteome</keyword>
<dbReference type="InterPro" id="IPR007627">
    <property type="entry name" value="RNA_pol_sigma70_r2"/>
</dbReference>
<dbReference type="PANTHER" id="PTHR43133">
    <property type="entry name" value="RNA POLYMERASE ECF-TYPE SIGMA FACTO"/>
    <property type="match status" value="1"/>
</dbReference>
<reference evidence="5 6" key="1">
    <citation type="submission" date="2020-08" db="EMBL/GenBank/DDBJ databases">
        <title>A Genomic Blueprint of the Chicken Gut Microbiome.</title>
        <authorList>
            <person name="Gilroy R."/>
            <person name="Ravi A."/>
            <person name="Getino M."/>
            <person name="Pursley I."/>
            <person name="Horton D.L."/>
            <person name="Alikhan N.-F."/>
            <person name="Baker D."/>
            <person name="Gharbi K."/>
            <person name="Hall N."/>
            <person name="Watson M."/>
            <person name="Adriaenssens E.M."/>
            <person name="Foster-Nyarko E."/>
            <person name="Jarju S."/>
            <person name="Secka A."/>
            <person name="Antonio M."/>
            <person name="Oren A."/>
            <person name="Chaudhuri R."/>
            <person name="La Ragione R.M."/>
            <person name="Hildebrand F."/>
            <person name="Pallen M.J."/>
        </authorList>
    </citation>
    <scope>NUCLEOTIDE SEQUENCE [LARGE SCALE GENOMIC DNA]</scope>
    <source>
        <strain evidence="5 6">Sa5YUA1</strain>
    </source>
</reference>
<evidence type="ECO:0000256" key="2">
    <source>
        <dbReference type="ARBA" id="ARBA00023082"/>
    </source>
</evidence>
<dbReference type="Gene3D" id="1.10.1740.10">
    <property type="match status" value="1"/>
</dbReference>
<keyword evidence="1" id="KW-0805">Transcription regulation</keyword>
<evidence type="ECO:0000313" key="5">
    <source>
        <dbReference type="EMBL" id="MBD7938282.1"/>
    </source>
</evidence>